<dbReference type="EC" id="4.2.1.47" evidence="3"/>
<dbReference type="SUPFAM" id="SSF51735">
    <property type="entry name" value="NAD(P)-binding Rossmann-fold domains"/>
    <property type="match status" value="1"/>
</dbReference>
<evidence type="ECO:0000313" key="6">
    <source>
        <dbReference type="EMBL" id="KXS32075.1"/>
    </source>
</evidence>
<evidence type="ECO:0000256" key="1">
    <source>
        <dbReference type="ARBA" id="ARBA00001937"/>
    </source>
</evidence>
<proteinExistence type="inferred from homology"/>
<dbReference type="GO" id="GO:0008446">
    <property type="term" value="F:GDP-mannose 4,6-dehydratase activity"/>
    <property type="evidence" value="ECO:0007669"/>
    <property type="project" value="UniProtKB-EC"/>
</dbReference>
<reference evidence="6 7" key="1">
    <citation type="submission" date="2016-02" db="EMBL/GenBank/DDBJ databases">
        <authorList>
            <person name="Wen L."/>
            <person name="He K."/>
            <person name="Yang H."/>
        </authorList>
    </citation>
    <scope>NUCLEOTIDE SEQUENCE [LARGE SCALE GENOMIC DNA]</scope>
    <source>
        <strain evidence="6">ShG14-8</strain>
    </source>
</reference>
<evidence type="ECO:0000256" key="3">
    <source>
        <dbReference type="ARBA" id="ARBA00011989"/>
    </source>
</evidence>
<organism evidence="6 7">
    <name type="scientific">Candidatus Gallionella acididurans</name>
    <dbReference type="NCBI Taxonomy" id="1796491"/>
    <lineage>
        <taxon>Bacteria</taxon>
        <taxon>Pseudomonadati</taxon>
        <taxon>Pseudomonadota</taxon>
        <taxon>Betaproteobacteria</taxon>
        <taxon>Nitrosomonadales</taxon>
        <taxon>Gallionellaceae</taxon>
        <taxon>Gallionella</taxon>
    </lineage>
</organism>
<dbReference type="InterPro" id="IPR036291">
    <property type="entry name" value="NAD(P)-bd_dom_sf"/>
</dbReference>
<dbReference type="PANTHER" id="PTHR43715:SF1">
    <property type="entry name" value="GDP-MANNOSE 4,6 DEHYDRATASE"/>
    <property type="match status" value="1"/>
</dbReference>
<dbReference type="Gene3D" id="3.40.50.720">
    <property type="entry name" value="NAD(P)-binding Rossmann-like Domain"/>
    <property type="match status" value="1"/>
</dbReference>
<gene>
    <name evidence="6" type="ORF">AWT59_1815</name>
</gene>
<dbReference type="PANTHER" id="PTHR43715">
    <property type="entry name" value="GDP-MANNOSE 4,6-DEHYDRATASE"/>
    <property type="match status" value="1"/>
</dbReference>
<sequence length="292" mass="32519">MKALIFGANGQDGYYLQELCKLKGIDPIGISRSGNGLPGNVADYDQVEQLIKQHLPTYVFHLAANSTTRHDALFENHETISTGTLNILEAVKKHSQTSKVFITGSGLQFKNTGHPISEKDEFEANSAYSVARIHSVYAARYYRSLGIRAYVGYLFHHESPHRKASHVSKMIALAAQRIAAGSDEILEIGDIAVCKEWTFARDVMQGIMTLVEQDNVFEATVGSGLAYSIEDWLTQCFSLTGRDWHDHVKFRSGFVSEYKQLVSNPETINVLGWHPATTFADLAKMMMLAEKT</sequence>
<dbReference type="Gene3D" id="3.90.25.10">
    <property type="entry name" value="UDP-galactose 4-epimerase, domain 1"/>
    <property type="match status" value="1"/>
</dbReference>
<feature type="domain" description="NAD(P)-binding" evidence="5">
    <location>
        <begin position="39"/>
        <end position="286"/>
    </location>
</feature>
<evidence type="ECO:0000256" key="2">
    <source>
        <dbReference type="ARBA" id="ARBA00009263"/>
    </source>
</evidence>
<dbReference type="AlphaFoldDB" id="A0A139BTI0"/>
<comment type="similarity">
    <text evidence="2">Belongs to the NAD(P)-dependent epimerase/dehydratase family. GDP-mannose 4,6-dehydratase subfamily.</text>
</comment>
<evidence type="ECO:0000313" key="7">
    <source>
        <dbReference type="Proteomes" id="UP000070578"/>
    </source>
</evidence>
<name>A0A139BTI0_9PROT</name>
<dbReference type="InterPro" id="IPR016040">
    <property type="entry name" value="NAD(P)-bd_dom"/>
</dbReference>
<dbReference type="Pfam" id="PF16363">
    <property type="entry name" value="GDP_Man_Dehyd"/>
    <property type="match status" value="1"/>
</dbReference>
<evidence type="ECO:0000259" key="5">
    <source>
        <dbReference type="Pfam" id="PF16363"/>
    </source>
</evidence>
<evidence type="ECO:0000256" key="4">
    <source>
        <dbReference type="ARBA" id="ARBA00023239"/>
    </source>
</evidence>
<dbReference type="EMBL" id="LSLI01000043">
    <property type="protein sequence ID" value="KXS32075.1"/>
    <property type="molecule type" value="Genomic_DNA"/>
</dbReference>
<reference evidence="6 7" key="2">
    <citation type="submission" date="2016-03" db="EMBL/GenBank/DDBJ databases">
        <title>New uncultured bacterium of the family Gallionellaceae from acid mine drainage: description and reconstruction of genome based on metagenomic analysis of microbial community.</title>
        <authorList>
            <person name="Kadnikov V."/>
            <person name="Ivasenko D."/>
            <person name="Beletsky A."/>
            <person name="Mardanov A."/>
            <person name="Danilova E."/>
            <person name="Pimenov N."/>
            <person name="Karnachuk O."/>
            <person name="Ravin N."/>
        </authorList>
    </citation>
    <scope>NUCLEOTIDE SEQUENCE [LARGE SCALE GENOMIC DNA]</scope>
    <source>
        <strain evidence="6">ShG14-8</strain>
    </source>
</reference>
<dbReference type="InterPro" id="IPR006368">
    <property type="entry name" value="GDP_Man_deHydtase"/>
</dbReference>
<comment type="caution">
    <text evidence="6">The sequence shown here is derived from an EMBL/GenBank/DDBJ whole genome shotgun (WGS) entry which is preliminary data.</text>
</comment>
<keyword evidence="4" id="KW-0456">Lyase</keyword>
<comment type="cofactor">
    <cofactor evidence="1">
        <name>NADP(+)</name>
        <dbReference type="ChEBI" id="CHEBI:58349"/>
    </cofactor>
</comment>
<dbReference type="Proteomes" id="UP000070578">
    <property type="component" value="Unassembled WGS sequence"/>
</dbReference>
<dbReference type="GO" id="GO:0042351">
    <property type="term" value="P:'de novo' GDP-L-fucose biosynthetic process"/>
    <property type="evidence" value="ECO:0007669"/>
    <property type="project" value="TreeGrafter"/>
</dbReference>
<protein>
    <recommendedName>
        <fullName evidence="3">GDP-mannose 4,6-dehydratase</fullName>
        <ecNumber evidence="3">4.2.1.47</ecNumber>
    </recommendedName>
</protein>
<accession>A0A139BTI0</accession>